<dbReference type="AlphaFoldDB" id="A0A642B2E5"/>
<accession>A0A642B2E5</accession>
<proteinExistence type="predicted"/>
<dbReference type="PANTHER" id="PTHR33295">
    <property type="entry name" value="ATPASE"/>
    <property type="match status" value="1"/>
</dbReference>
<evidence type="ECO:0000259" key="1">
    <source>
        <dbReference type="Pfam" id="PF13635"/>
    </source>
</evidence>
<dbReference type="InterPro" id="IPR025420">
    <property type="entry name" value="DUF4143"/>
</dbReference>
<reference evidence="2" key="1">
    <citation type="journal article" date="2019" name="Nat. Med.">
        <title>A library of human gut bacterial isolates paired with longitudinal multiomics data enables mechanistic microbiome research.</title>
        <authorList>
            <person name="Poyet M."/>
            <person name="Groussin M."/>
            <person name="Gibbons S.M."/>
            <person name="Avila-Pacheco J."/>
            <person name="Jiang X."/>
            <person name="Kearney S.M."/>
            <person name="Perrotta A.R."/>
            <person name="Berdy B."/>
            <person name="Zhao S."/>
            <person name="Lieberman T.D."/>
            <person name="Swanson P.K."/>
            <person name="Smith M."/>
            <person name="Roesemann S."/>
            <person name="Alexander J.E."/>
            <person name="Rich S.A."/>
            <person name="Livny J."/>
            <person name="Vlamakis H."/>
            <person name="Clish C."/>
            <person name="Bullock K."/>
            <person name="Deik A."/>
            <person name="Scott J."/>
            <person name="Pierce K.A."/>
            <person name="Xavier R.J."/>
            <person name="Alm E.J."/>
        </authorList>
    </citation>
    <scope>NUCLEOTIDE SEQUENCE</scope>
    <source>
        <strain evidence="2">BIOML-A21</strain>
    </source>
</reference>
<sequence>YAEVRQLQQTILDSYDRDFSKHAPIAEVPRIRMIWRSVPAQLAKENKKFIYGVVKEGARAKDFELAIEWLIDAGLIYKVSRVKKAGIPLSAYEDFSAFKLFLLDTGLMGAMSGLPPQALLEGNVLFSDYKGAITEQYVLQQLKSVKGLSIYYWSSDTSRGELDFLLQKDVSVIPVEVKAEENLQSKSLRFFVEKNAGLHGVRFSMSDYRKQEWMINYPLYSVGYIL</sequence>
<comment type="caution">
    <text evidence="2">The sequence shown here is derived from an EMBL/GenBank/DDBJ whole genome shotgun (WGS) entry which is preliminary data.</text>
</comment>
<dbReference type="EMBL" id="VWFV01000257">
    <property type="protein sequence ID" value="KAA4602022.1"/>
    <property type="molecule type" value="Genomic_DNA"/>
</dbReference>
<dbReference type="Pfam" id="PF13635">
    <property type="entry name" value="DUF4143"/>
    <property type="match status" value="1"/>
</dbReference>
<feature type="non-terminal residue" evidence="2">
    <location>
        <position position="1"/>
    </location>
</feature>
<feature type="domain" description="DUF4143" evidence="1">
    <location>
        <begin position="16"/>
        <end position="179"/>
    </location>
</feature>
<protein>
    <submittedName>
        <fullName evidence="2">DUF4143 domain-containing protein</fullName>
    </submittedName>
</protein>
<evidence type="ECO:0000313" key="2">
    <source>
        <dbReference type="EMBL" id="KAA4602022.1"/>
    </source>
</evidence>
<dbReference type="PANTHER" id="PTHR33295:SF7">
    <property type="entry name" value="ATPASE"/>
    <property type="match status" value="1"/>
</dbReference>
<organism evidence="2">
    <name type="scientific">Bacteroides ovatus</name>
    <dbReference type="NCBI Taxonomy" id="28116"/>
    <lineage>
        <taxon>Bacteria</taxon>
        <taxon>Pseudomonadati</taxon>
        <taxon>Bacteroidota</taxon>
        <taxon>Bacteroidia</taxon>
        <taxon>Bacteroidales</taxon>
        <taxon>Bacteroidaceae</taxon>
        <taxon>Bacteroides</taxon>
    </lineage>
</organism>
<name>A0A642B2E5_BACOV</name>
<gene>
    <name evidence="2" type="ORF">F3C24_28240</name>
</gene>